<evidence type="ECO:0000313" key="2">
    <source>
        <dbReference type="Proteomes" id="UP000789706"/>
    </source>
</evidence>
<dbReference type="AlphaFoldDB" id="A0A9N9GKB1"/>
<protein>
    <submittedName>
        <fullName evidence="1">5501_t:CDS:1</fullName>
    </submittedName>
</protein>
<gene>
    <name evidence="1" type="ORF">DEBURN_LOCUS10121</name>
</gene>
<comment type="caution">
    <text evidence="1">The sequence shown here is derived from an EMBL/GenBank/DDBJ whole genome shotgun (WGS) entry which is preliminary data.</text>
</comment>
<dbReference type="EMBL" id="CAJVPK010002568">
    <property type="protein sequence ID" value="CAG8614748.1"/>
    <property type="molecule type" value="Genomic_DNA"/>
</dbReference>
<keyword evidence="2" id="KW-1185">Reference proteome</keyword>
<accession>A0A9N9GKB1</accession>
<organism evidence="1 2">
    <name type="scientific">Diversispora eburnea</name>
    <dbReference type="NCBI Taxonomy" id="1213867"/>
    <lineage>
        <taxon>Eukaryota</taxon>
        <taxon>Fungi</taxon>
        <taxon>Fungi incertae sedis</taxon>
        <taxon>Mucoromycota</taxon>
        <taxon>Glomeromycotina</taxon>
        <taxon>Glomeromycetes</taxon>
        <taxon>Diversisporales</taxon>
        <taxon>Diversisporaceae</taxon>
        <taxon>Diversispora</taxon>
    </lineage>
</organism>
<sequence>MQIAAELLACGNKNIRGDAKITNQVLFAIRFISIYVTFYKTEIPFGYWKELAKNPDERKAVLTTLTKIRQYLLK</sequence>
<dbReference type="Proteomes" id="UP000789706">
    <property type="component" value="Unassembled WGS sequence"/>
</dbReference>
<dbReference type="OrthoDB" id="2382948at2759"/>
<proteinExistence type="predicted"/>
<evidence type="ECO:0000313" key="1">
    <source>
        <dbReference type="EMBL" id="CAG8614748.1"/>
    </source>
</evidence>
<name>A0A9N9GKB1_9GLOM</name>
<reference evidence="1" key="1">
    <citation type="submission" date="2021-06" db="EMBL/GenBank/DDBJ databases">
        <authorList>
            <person name="Kallberg Y."/>
            <person name="Tangrot J."/>
            <person name="Rosling A."/>
        </authorList>
    </citation>
    <scope>NUCLEOTIDE SEQUENCE</scope>
    <source>
        <strain evidence="1">AZ414A</strain>
    </source>
</reference>